<reference evidence="1 2" key="1">
    <citation type="submission" date="2018-06" db="EMBL/GenBank/DDBJ databases">
        <title>Genome analysis of cellulolytic fungus Trichoderma lentiforme CFAM-422.</title>
        <authorList>
            <person name="Steindorff A.S."/>
            <person name="Formighieri E.F."/>
            <person name="Midorikawa G.E.O."/>
            <person name="Tamietti M.S."/>
            <person name="Ramos E.Z."/>
            <person name="Silva A.S."/>
            <person name="Bon E.P.S."/>
            <person name="Mendes T.D."/>
            <person name="Damaso M.C.T."/>
            <person name="Favaro L.C.L."/>
        </authorList>
    </citation>
    <scope>NUCLEOTIDE SEQUENCE [LARGE SCALE GENOMIC DNA]</scope>
    <source>
        <strain evidence="1 2">CFAM-422</strain>
    </source>
</reference>
<comment type="caution">
    <text evidence="1">The sequence shown here is derived from an EMBL/GenBank/DDBJ whole genome shotgun (WGS) entry which is preliminary data.</text>
</comment>
<proteinExistence type="predicted"/>
<evidence type="ECO:0000313" key="2">
    <source>
        <dbReference type="Proteomes" id="UP000801864"/>
    </source>
</evidence>
<dbReference type="EMBL" id="QLNT01000006">
    <property type="protein sequence ID" value="KAF3073808.1"/>
    <property type="molecule type" value="Genomic_DNA"/>
</dbReference>
<evidence type="ECO:0000313" key="1">
    <source>
        <dbReference type="EMBL" id="KAF3073808.1"/>
    </source>
</evidence>
<gene>
    <name evidence="1" type="ORF">CFAM422_003949</name>
</gene>
<accession>A0A9P4XLA3</accession>
<organism evidence="1 2">
    <name type="scientific">Trichoderma lentiforme</name>
    <dbReference type="NCBI Taxonomy" id="1567552"/>
    <lineage>
        <taxon>Eukaryota</taxon>
        <taxon>Fungi</taxon>
        <taxon>Dikarya</taxon>
        <taxon>Ascomycota</taxon>
        <taxon>Pezizomycotina</taxon>
        <taxon>Sordariomycetes</taxon>
        <taxon>Hypocreomycetidae</taxon>
        <taxon>Hypocreales</taxon>
        <taxon>Hypocreaceae</taxon>
        <taxon>Trichoderma</taxon>
    </lineage>
</organism>
<keyword evidence="2" id="KW-1185">Reference proteome</keyword>
<protein>
    <submittedName>
        <fullName evidence="1">Uncharacterized protein</fullName>
    </submittedName>
</protein>
<dbReference type="Proteomes" id="UP000801864">
    <property type="component" value="Unassembled WGS sequence"/>
</dbReference>
<name>A0A9P4XLA3_9HYPO</name>
<sequence>MSKHVDNFHFTMCFRRTFGQHRDRESEAEAEASIKYFLIHLTSSIQLQLTLCFPVRTHVSVYPQHFSPYRVDDRDMNTLEGKI</sequence>
<dbReference type="AlphaFoldDB" id="A0A9P4XLA3"/>